<protein>
    <submittedName>
        <fullName evidence="5">Uncharacterized protein involved in exopolysaccharide biosynthesis</fullName>
    </submittedName>
</protein>
<keyword evidence="2" id="KW-0175">Coiled coil</keyword>
<feature type="transmembrane region" description="Helical" evidence="3">
    <location>
        <begin position="34"/>
        <end position="53"/>
    </location>
</feature>
<dbReference type="GO" id="GO:0006310">
    <property type="term" value="P:DNA recombination"/>
    <property type="evidence" value="ECO:0007669"/>
    <property type="project" value="UniProtKB-KW"/>
</dbReference>
<dbReference type="InterPro" id="IPR002104">
    <property type="entry name" value="Integrase_catalytic"/>
</dbReference>
<dbReference type="Proteomes" id="UP000183898">
    <property type="component" value="Unassembled WGS sequence"/>
</dbReference>
<dbReference type="PANTHER" id="PTHR32309:SF31">
    <property type="entry name" value="CAPSULAR EXOPOLYSACCHARIDE FAMILY"/>
    <property type="match status" value="1"/>
</dbReference>
<gene>
    <name evidence="5" type="ORF">SAMN05216404_11015</name>
</gene>
<keyword evidence="3" id="KW-0472">Membrane</keyword>
<keyword evidence="3" id="KW-0812">Transmembrane</keyword>
<dbReference type="EMBL" id="FOCT01000010">
    <property type="protein sequence ID" value="SEO01309.1"/>
    <property type="molecule type" value="Genomic_DNA"/>
</dbReference>
<dbReference type="AlphaFoldDB" id="A0A1H8L8A3"/>
<feature type="coiled-coil region" evidence="2">
    <location>
        <begin position="321"/>
        <end position="379"/>
    </location>
</feature>
<name>A0A1H8L8A3_9PROT</name>
<accession>A0A1H8L8A3</accession>
<dbReference type="SUPFAM" id="SSF56349">
    <property type="entry name" value="DNA breaking-rejoining enzymes"/>
    <property type="match status" value="1"/>
</dbReference>
<feature type="coiled-coil region" evidence="2">
    <location>
        <begin position="183"/>
        <end position="283"/>
    </location>
</feature>
<evidence type="ECO:0000256" key="3">
    <source>
        <dbReference type="SAM" id="Phobius"/>
    </source>
</evidence>
<evidence type="ECO:0000259" key="4">
    <source>
        <dbReference type="PROSITE" id="PS51898"/>
    </source>
</evidence>
<dbReference type="InterPro" id="IPR013762">
    <property type="entry name" value="Integrase-like_cat_sf"/>
</dbReference>
<dbReference type="CDD" id="cd00397">
    <property type="entry name" value="DNA_BRE_C"/>
    <property type="match status" value="1"/>
</dbReference>
<dbReference type="RefSeq" id="WP_254772722.1">
    <property type="nucleotide sequence ID" value="NZ_FOCT01000010.1"/>
</dbReference>
<keyword evidence="1" id="KW-0233">DNA recombination</keyword>
<dbReference type="GO" id="GO:0015074">
    <property type="term" value="P:DNA integration"/>
    <property type="evidence" value="ECO:0007669"/>
    <property type="project" value="InterPro"/>
</dbReference>
<proteinExistence type="predicted"/>
<dbReference type="GO" id="GO:0003677">
    <property type="term" value="F:DNA binding"/>
    <property type="evidence" value="ECO:0007669"/>
    <property type="project" value="InterPro"/>
</dbReference>
<evidence type="ECO:0000256" key="1">
    <source>
        <dbReference type="ARBA" id="ARBA00023172"/>
    </source>
</evidence>
<dbReference type="InterPro" id="IPR050445">
    <property type="entry name" value="Bact_polysacc_biosynth/exp"/>
</dbReference>
<evidence type="ECO:0000256" key="2">
    <source>
        <dbReference type="SAM" id="Coils"/>
    </source>
</evidence>
<evidence type="ECO:0000313" key="5">
    <source>
        <dbReference type="EMBL" id="SEO01309.1"/>
    </source>
</evidence>
<keyword evidence="3" id="KW-1133">Transmembrane helix</keyword>
<dbReference type="InterPro" id="IPR011010">
    <property type="entry name" value="DNA_brk_join_enz"/>
</dbReference>
<dbReference type="PROSITE" id="PS51898">
    <property type="entry name" value="TYR_RECOMBINASE"/>
    <property type="match status" value="1"/>
</dbReference>
<feature type="domain" description="Tyr recombinase" evidence="4">
    <location>
        <begin position="483"/>
        <end position="653"/>
    </location>
</feature>
<dbReference type="PANTHER" id="PTHR32309">
    <property type="entry name" value="TYROSINE-PROTEIN KINASE"/>
    <property type="match status" value="1"/>
</dbReference>
<reference evidence="5 6" key="1">
    <citation type="submission" date="2016-10" db="EMBL/GenBank/DDBJ databases">
        <authorList>
            <person name="de Groot N.N."/>
        </authorList>
    </citation>
    <scope>NUCLEOTIDE SEQUENCE [LARGE SCALE GENOMIC DNA]</scope>
    <source>
        <strain evidence="5 6">Nl18</strain>
    </source>
</reference>
<evidence type="ECO:0000313" key="6">
    <source>
        <dbReference type="Proteomes" id="UP000183898"/>
    </source>
</evidence>
<sequence length="661" mass="73844">MMKNRVNLHLGGNSHQMGRIADKSESPWYQSRRFNIFGLVFLTNAAISLAYVYSQPAIYRSSATLLTSAMTPIDQQSDDADVQHVAIQRQILLGRELAAETLRKLKASPVGKSLNRLTESDIQTLLAVEPVPETNLVEVAAEGSDPRFLPLLINTWIDVYLEARSEEVKRLKSNTERIVEGELEGLADKVAAARAALENFRENNNILSTERDENEPSARLKGLNESLNKASEAEVKAKAELDAIRAAIARGKAVVPDDEKISLADLEKRLHDSREKLAEFDKKFTREYLNLQPDLKSLPEQIKELETAINNKRLRGQNVVLNEAEVKYAAARQTVRDIREQLGEHRQRASGFATKFTQHEALKTDLEGLEKLYRDTQERLVQVKTGRKDKYPQVDVISRAYESREPVRPNYSREALIALAGSLLLGLISVWVFEYLTQKKEQQPSIAVFGVERYTPPATELIDHPHAALGAKAEPLEQKTNFALPKPVHRELSSHQLRTLINAANLKGKQLIGLLLSGLDIDEAASLKANQINERTNVINLEGRTPRAVPLNNPLKSLLQQSGNRPVWDPDDSQTRVDLSTALVCAAIDSGLPDPQEITAETIRHSYITYLVRQGLRLSDLEQVVGHLDPSAISSYGAYSPPQQGRPLYEIEMLHPALLVI</sequence>
<dbReference type="Gene3D" id="1.10.443.10">
    <property type="entry name" value="Intergrase catalytic core"/>
    <property type="match status" value="1"/>
</dbReference>
<organism evidence="5 6">
    <name type="scientific">Nitrosospira multiformis</name>
    <dbReference type="NCBI Taxonomy" id="1231"/>
    <lineage>
        <taxon>Bacteria</taxon>
        <taxon>Pseudomonadati</taxon>
        <taxon>Pseudomonadota</taxon>
        <taxon>Betaproteobacteria</taxon>
        <taxon>Nitrosomonadales</taxon>
        <taxon>Nitrosomonadaceae</taxon>
        <taxon>Nitrosospira</taxon>
    </lineage>
</organism>